<evidence type="ECO:0008006" key="4">
    <source>
        <dbReference type="Google" id="ProtNLM"/>
    </source>
</evidence>
<keyword evidence="3" id="KW-1185">Reference proteome</keyword>
<reference evidence="2" key="1">
    <citation type="submission" date="2021-01" db="EMBL/GenBank/DDBJ databases">
        <title>Novel species in genus Nocardioides.</title>
        <authorList>
            <person name="Zhang G."/>
        </authorList>
    </citation>
    <scope>NUCLEOTIDE SEQUENCE</scope>
    <source>
        <strain evidence="2">Zg-536</strain>
    </source>
</reference>
<feature type="transmembrane region" description="Helical" evidence="1">
    <location>
        <begin position="258"/>
        <end position="277"/>
    </location>
</feature>
<keyword evidence="1" id="KW-0472">Membrane</keyword>
<feature type="transmembrane region" description="Helical" evidence="1">
    <location>
        <begin position="180"/>
        <end position="199"/>
    </location>
</feature>
<comment type="caution">
    <text evidence="2">The sequence shown here is derived from an EMBL/GenBank/DDBJ whole genome shotgun (WGS) entry which is preliminary data.</text>
</comment>
<feature type="transmembrane region" description="Helical" evidence="1">
    <location>
        <begin position="206"/>
        <end position="224"/>
    </location>
</feature>
<keyword evidence="1" id="KW-0812">Transmembrane</keyword>
<organism evidence="2 3">
    <name type="scientific">Nocardioides faecalis</name>
    <dbReference type="NCBI Taxonomy" id="2803858"/>
    <lineage>
        <taxon>Bacteria</taxon>
        <taxon>Bacillati</taxon>
        <taxon>Actinomycetota</taxon>
        <taxon>Actinomycetes</taxon>
        <taxon>Propionibacteriales</taxon>
        <taxon>Nocardioidaceae</taxon>
        <taxon>Nocardioides</taxon>
    </lineage>
</organism>
<gene>
    <name evidence="2" type="ORF">JK386_01650</name>
</gene>
<dbReference type="Proteomes" id="UP000663791">
    <property type="component" value="Unassembled WGS sequence"/>
</dbReference>
<name>A0A938Y7F0_9ACTN</name>
<protein>
    <recommendedName>
        <fullName evidence="4">Integral membrane protein</fullName>
    </recommendedName>
</protein>
<proteinExistence type="predicted"/>
<dbReference type="RefSeq" id="WP_205289887.1">
    <property type="nucleotide sequence ID" value="NZ_CP074406.1"/>
</dbReference>
<dbReference type="EMBL" id="JAERTX010000001">
    <property type="protein sequence ID" value="MBM9458599.1"/>
    <property type="molecule type" value="Genomic_DNA"/>
</dbReference>
<accession>A0A938Y7F0</accession>
<keyword evidence="1" id="KW-1133">Transmembrane helix</keyword>
<evidence type="ECO:0000313" key="3">
    <source>
        <dbReference type="Proteomes" id="UP000663791"/>
    </source>
</evidence>
<sequence>MRSFTAGALVLLATLVAPLVVATSWLDATIADRDEFVATMAPLADDREVRDLLAQATADAAVDNLQQHLPITLPDAVSEWALAGARGVTESPGFAEFWRRANEDLHKQILTLLEDPDASVEGSLTVDASPLLAQVLLGLEERGIPLLGLPEVQLSVPVGPRAEVADAGPKYRAAERVADLLPFVWAGLVALALVVVAGWRGMLRVAGCAALGVALAALLVPLAVDPVTDLVVDRADVRSQELARILLDALTGSVAPYARTYLIALPVGLLLLVVSLWPRRRRVPTIDGAPARSAA</sequence>
<evidence type="ECO:0000256" key="1">
    <source>
        <dbReference type="SAM" id="Phobius"/>
    </source>
</evidence>
<dbReference type="AlphaFoldDB" id="A0A938Y7F0"/>
<evidence type="ECO:0000313" key="2">
    <source>
        <dbReference type="EMBL" id="MBM9458599.1"/>
    </source>
</evidence>